<dbReference type="RefSeq" id="WP_104119654.1">
    <property type="nucleotide sequence ID" value="NZ_PRKW01000001.1"/>
</dbReference>
<dbReference type="Proteomes" id="UP000239297">
    <property type="component" value="Unassembled WGS sequence"/>
</dbReference>
<name>A0A2S5J0N2_9MICC</name>
<dbReference type="OrthoDB" id="669100at2"/>
<evidence type="ECO:0000313" key="1">
    <source>
        <dbReference type="EMBL" id="PPB50379.1"/>
    </source>
</evidence>
<proteinExistence type="predicted"/>
<sequence length="165" mass="17057">MTGTSRLAGIARAAGTGAAAGLVGAGAMVVSERLEQAITHRPNSYVPARALLTLIGRHPSDEASPPGWNNIMHWATGGALGALRGVWAVTGIRGAQANLWHTVVRLAFDQTIENATGVGAPPASWPAEEKIVDIGHKALYSVVTGIAADRMLPPSLASTRGRTSH</sequence>
<evidence type="ECO:0008006" key="3">
    <source>
        <dbReference type="Google" id="ProtNLM"/>
    </source>
</evidence>
<organism evidence="1 2">
    <name type="scientific">Arthrobacter pityocampae</name>
    <dbReference type="NCBI Taxonomy" id="547334"/>
    <lineage>
        <taxon>Bacteria</taxon>
        <taxon>Bacillati</taxon>
        <taxon>Actinomycetota</taxon>
        <taxon>Actinomycetes</taxon>
        <taxon>Micrococcales</taxon>
        <taxon>Micrococcaceae</taxon>
        <taxon>Arthrobacter</taxon>
    </lineage>
</organism>
<comment type="caution">
    <text evidence="1">The sequence shown here is derived from an EMBL/GenBank/DDBJ whole genome shotgun (WGS) entry which is preliminary data.</text>
</comment>
<accession>A0A2S5J0N2</accession>
<gene>
    <name evidence="1" type="ORF">C4K88_00200</name>
</gene>
<evidence type="ECO:0000313" key="2">
    <source>
        <dbReference type="Proteomes" id="UP000239297"/>
    </source>
</evidence>
<reference evidence="1 2" key="1">
    <citation type="journal article" date="2014" name="Int. J. Syst. Evol. Microbiol.">
        <title>Arthrobacter pityocampae sp. nov., isolated from Thaumetopoea pityocampa (Lep., Thaumetopoeidae).</title>
        <authorList>
            <person name="Ince I.A."/>
            <person name="Demirbag Z."/>
            <person name="Kati H."/>
        </authorList>
    </citation>
    <scope>NUCLEOTIDE SEQUENCE [LARGE SCALE GENOMIC DNA]</scope>
    <source>
        <strain evidence="1 2">Tp2</strain>
    </source>
</reference>
<keyword evidence="2" id="KW-1185">Reference proteome</keyword>
<dbReference type="AlphaFoldDB" id="A0A2S5J0N2"/>
<dbReference type="EMBL" id="PRKW01000001">
    <property type="protein sequence ID" value="PPB50379.1"/>
    <property type="molecule type" value="Genomic_DNA"/>
</dbReference>
<protein>
    <recommendedName>
        <fullName evidence="3">DUF1440 domain-containing protein</fullName>
    </recommendedName>
</protein>